<keyword evidence="6" id="KW-1133">Transmembrane helix</keyword>
<dbReference type="PANTHER" id="PTHR14647">
    <property type="entry name" value="GALACTOSE-3-O-SULFOTRANSFERASE"/>
    <property type="match status" value="1"/>
</dbReference>
<dbReference type="InterPro" id="IPR009729">
    <property type="entry name" value="Gal-3-0_sulfotransfrase"/>
</dbReference>
<dbReference type="GeneID" id="100369507"/>
<dbReference type="Pfam" id="PF06990">
    <property type="entry name" value="Gal-3-0_sulfotr"/>
    <property type="match status" value="1"/>
</dbReference>
<evidence type="ECO:0000256" key="4">
    <source>
        <dbReference type="ARBA" id="ARBA00022692"/>
    </source>
</evidence>
<dbReference type="InterPro" id="IPR027417">
    <property type="entry name" value="P-loop_NTPase"/>
</dbReference>
<gene>
    <name evidence="11" type="primary">LOC100369507</name>
</gene>
<evidence type="ECO:0000256" key="3">
    <source>
        <dbReference type="ARBA" id="ARBA00022679"/>
    </source>
</evidence>
<protein>
    <submittedName>
        <fullName evidence="11">Galactosylceramide sulfotransferase-like</fullName>
    </submittedName>
</protein>
<keyword evidence="3" id="KW-0808">Transferase</keyword>
<keyword evidence="7" id="KW-0333">Golgi apparatus</keyword>
<evidence type="ECO:0000256" key="7">
    <source>
        <dbReference type="ARBA" id="ARBA00023034"/>
    </source>
</evidence>
<evidence type="ECO:0000256" key="2">
    <source>
        <dbReference type="ARBA" id="ARBA00008124"/>
    </source>
</evidence>
<sequence>MAKNMLPPLPGSNYSMLLSHVPFNKSAIDDVIPNARHVTIIRHPVSAYESVFGFFKISNHAKIKHNTTQNPFKTFLANTSMYFNRIHDPYHKTLLSNRQIFDLGLELEDYANETMVDHVIQRISKELDLVMILEYFDESLLLLKKLLCWEFEDIVYTQRNKRSDTLRYDIGDLERQTILKLNSADFKLYQHFNITLWLKVDAYGPNFSKDLATFRGMLNKMHSECIDDDKFDVNYGGRRNETFVKINAPEYCSRMNKTSFAYLANRQRLNQSHAAINQLSEAINQSHATTN</sequence>
<dbReference type="PANTHER" id="PTHR14647:SF87">
    <property type="entry name" value="PUTATIVE-RELATED"/>
    <property type="match status" value="1"/>
</dbReference>
<evidence type="ECO:0000256" key="6">
    <source>
        <dbReference type="ARBA" id="ARBA00022989"/>
    </source>
</evidence>
<evidence type="ECO:0000256" key="5">
    <source>
        <dbReference type="ARBA" id="ARBA00022968"/>
    </source>
</evidence>
<dbReference type="Gene3D" id="3.40.50.300">
    <property type="entry name" value="P-loop containing nucleotide triphosphate hydrolases"/>
    <property type="match status" value="1"/>
</dbReference>
<reference evidence="11" key="1">
    <citation type="submission" date="2025-08" db="UniProtKB">
        <authorList>
            <consortium name="RefSeq"/>
        </authorList>
    </citation>
    <scope>IDENTIFICATION</scope>
    <source>
        <tissue evidence="11">Testes</tissue>
    </source>
</reference>
<name>A0ABM0GLI7_SACKO</name>
<evidence type="ECO:0000313" key="10">
    <source>
        <dbReference type="Proteomes" id="UP000694865"/>
    </source>
</evidence>
<keyword evidence="5" id="KW-0735">Signal-anchor</keyword>
<keyword evidence="4" id="KW-0812">Transmembrane</keyword>
<organism evidence="10 11">
    <name type="scientific">Saccoglossus kowalevskii</name>
    <name type="common">Acorn worm</name>
    <dbReference type="NCBI Taxonomy" id="10224"/>
    <lineage>
        <taxon>Eukaryota</taxon>
        <taxon>Metazoa</taxon>
        <taxon>Hemichordata</taxon>
        <taxon>Enteropneusta</taxon>
        <taxon>Harrimaniidae</taxon>
        <taxon>Saccoglossus</taxon>
    </lineage>
</organism>
<evidence type="ECO:0000256" key="1">
    <source>
        <dbReference type="ARBA" id="ARBA00004323"/>
    </source>
</evidence>
<keyword evidence="10" id="KW-1185">Reference proteome</keyword>
<dbReference type="Proteomes" id="UP000694865">
    <property type="component" value="Unplaced"/>
</dbReference>
<keyword evidence="9" id="KW-0325">Glycoprotein</keyword>
<comment type="subcellular location">
    <subcellularLocation>
        <location evidence="1">Golgi apparatus membrane</location>
        <topology evidence="1">Single-pass type II membrane protein</topology>
    </subcellularLocation>
</comment>
<dbReference type="RefSeq" id="XP_002732576.1">
    <property type="nucleotide sequence ID" value="XM_002732530.1"/>
</dbReference>
<evidence type="ECO:0000313" key="11">
    <source>
        <dbReference type="RefSeq" id="XP_002732576.1"/>
    </source>
</evidence>
<evidence type="ECO:0000256" key="9">
    <source>
        <dbReference type="ARBA" id="ARBA00023180"/>
    </source>
</evidence>
<accession>A0ABM0GLI7</accession>
<proteinExistence type="inferred from homology"/>
<comment type="similarity">
    <text evidence="2">Belongs to the galactose-3-O-sulfotransferase family.</text>
</comment>
<keyword evidence="8" id="KW-0472">Membrane</keyword>
<evidence type="ECO:0000256" key="8">
    <source>
        <dbReference type="ARBA" id="ARBA00023136"/>
    </source>
</evidence>